<dbReference type="PANTHER" id="PTHR43639">
    <property type="entry name" value="OXIDOREDUCTASE, SHORT-CHAIN DEHYDROGENASE/REDUCTASE FAMILY (AFU_ORTHOLOGUE AFUA_5G02870)"/>
    <property type="match status" value="1"/>
</dbReference>
<comment type="similarity">
    <text evidence="1">Belongs to the short-chain dehydrogenases/reductases (SDR) family.</text>
</comment>
<name>A0A371PDQ9_9ACTN</name>
<dbReference type="SUPFAM" id="SSF51735">
    <property type="entry name" value="NAD(P)-binding Rossmann-fold domains"/>
    <property type="match status" value="1"/>
</dbReference>
<dbReference type="Gene3D" id="3.40.50.720">
    <property type="entry name" value="NAD(P)-binding Rossmann-like Domain"/>
    <property type="match status" value="1"/>
</dbReference>
<dbReference type="PRINTS" id="PR00081">
    <property type="entry name" value="GDHRDH"/>
</dbReference>
<dbReference type="PANTHER" id="PTHR43639:SF1">
    <property type="entry name" value="SHORT-CHAIN DEHYDROGENASE_REDUCTASE FAMILY PROTEIN"/>
    <property type="match status" value="1"/>
</dbReference>
<comment type="caution">
    <text evidence="4">The sequence shown here is derived from an EMBL/GenBank/DDBJ whole genome shotgun (WGS) entry which is preliminary data.</text>
</comment>
<dbReference type="PRINTS" id="PR00080">
    <property type="entry name" value="SDRFAMILY"/>
</dbReference>
<dbReference type="SMART" id="SM00822">
    <property type="entry name" value="PKS_KR"/>
    <property type="match status" value="1"/>
</dbReference>
<keyword evidence="5" id="KW-1185">Reference proteome</keyword>
<dbReference type="InterPro" id="IPR020904">
    <property type="entry name" value="Sc_DH/Rdtase_CS"/>
</dbReference>
<dbReference type="OrthoDB" id="286404at2"/>
<accession>A0A371PDQ9</accession>
<feature type="domain" description="Ketoreductase" evidence="3">
    <location>
        <begin position="24"/>
        <end position="201"/>
    </location>
</feature>
<dbReference type="FunFam" id="3.40.50.720:FF:000084">
    <property type="entry name" value="Short-chain dehydrogenase reductase"/>
    <property type="match status" value="1"/>
</dbReference>
<sequence length="270" mass="27259">MSSYVAPDLTEVGLEQLTSLAGRGALVTGGARGIGEAVARRLAEAGARVVIADRDGDGAESAALRIAERTGSPVTGLAMDIADEASVRAGIAAATRQGPLDLLVNNAAVLTPTGDPLSASQEHLRRMFDVNVVGTFLVTREVAAQMAPGASIVNVISTSGLRVSRGTMAYAASKHALTGLTKSLALELSGRGVRVTGVAPGIVTTPGVAEIATDLAAAGYAGGRPPLMPFGRHGVPDDVARVVLFLCTGLASWVSGSVIGVESGRLEVLA</sequence>
<organism evidence="4 5">
    <name type="scientific">Aeromicrobium endophyticum</name>
    <dbReference type="NCBI Taxonomy" id="2292704"/>
    <lineage>
        <taxon>Bacteria</taxon>
        <taxon>Bacillati</taxon>
        <taxon>Actinomycetota</taxon>
        <taxon>Actinomycetes</taxon>
        <taxon>Propionibacteriales</taxon>
        <taxon>Nocardioidaceae</taxon>
        <taxon>Aeromicrobium</taxon>
    </lineage>
</organism>
<dbReference type="Proteomes" id="UP000265581">
    <property type="component" value="Unassembled WGS sequence"/>
</dbReference>
<dbReference type="CDD" id="cd05233">
    <property type="entry name" value="SDR_c"/>
    <property type="match status" value="1"/>
</dbReference>
<dbReference type="PROSITE" id="PS00061">
    <property type="entry name" value="ADH_SHORT"/>
    <property type="match status" value="1"/>
</dbReference>
<dbReference type="InterPro" id="IPR002347">
    <property type="entry name" value="SDR_fam"/>
</dbReference>
<dbReference type="InterPro" id="IPR057326">
    <property type="entry name" value="KR_dom"/>
</dbReference>
<dbReference type="InterPro" id="IPR036291">
    <property type="entry name" value="NAD(P)-bd_dom_sf"/>
</dbReference>
<reference evidence="4 5" key="1">
    <citation type="submission" date="2018-08" db="EMBL/GenBank/DDBJ databases">
        <title>Aeromicrobium sp. M2KJ-4, whole genome shotgun sequence.</title>
        <authorList>
            <person name="Tuo L."/>
        </authorList>
    </citation>
    <scope>NUCLEOTIDE SEQUENCE [LARGE SCALE GENOMIC DNA]</scope>
    <source>
        <strain evidence="4 5">M2KJ-4</strain>
    </source>
</reference>
<protein>
    <submittedName>
        <fullName evidence="4">SDR family NAD(P)-dependent oxidoreductase</fullName>
    </submittedName>
</protein>
<dbReference type="AlphaFoldDB" id="A0A371PDQ9"/>
<evidence type="ECO:0000256" key="1">
    <source>
        <dbReference type="ARBA" id="ARBA00006484"/>
    </source>
</evidence>
<dbReference type="GO" id="GO:0016491">
    <property type="term" value="F:oxidoreductase activity"/>
    <property type="evidence" value="ECO:0007669"/>
    <property type="project" value="UniProtKB-KW"/>
</dbReference>
<evidence type="ECO:0000256" key="2">
    <source>
        <dbReference type="ARBA" id="ARBA00023002"/>
    </source>
</evidence>
<evidence type="ECO:0000313" key="4">
    <source>
        <dbReference type="EMBL" id="REK74072.1"/>
    </source>
</evidence>
<evidence type="ECO:0000313" key="5">
    <source>
        <dbReference type="Proteomes" id="UP000265581"/>
    </source>
</evidence>
<gene>
    <name evidence="4" type="ORF">DX116_07340</name>
</gene>
<evidence type="ECO:0000259" key="3">
    <source>
        <dbReference type="SMART" id="SM00822"/>
    </source>
</evidence>
<dbReference type="RefSeq" id="WP_119703469.1">
    <property type="nucleotide sequence ID" value="NZ_JBHSOI010000001.1"/>
</dbReference>
<proteinExistence type="inferred from homology"/>
<dbReference type="EMBL" id="QUBR01000001">
    <property type="protein sequence ID" value="REK74072.1"/>
    <property type="molecule type" value="Genomic_DNA"/>
</dbReference>
<keyword evidence="2" id="KW-0560">Oxidoreductase</keyword>
<dbReference type="Pfam" id="PF13561">
    <property type="entry name" value="adh_short_C2"/>
    <property type="match status" value="1"/>
</dbReference>